<dbReference type="Gene3D" id="3.30.428.10">
    <property type="entry name" value="HIT-like"/>
    <property type="match status" value="1"/>
</dbReference>
<dbReference type="EMBL" id="SCWD01000001">
    <property type="protein sequence ID" value="TDM04152.1"/>
    <property type="molecule type" value="Genomic_DNA"/>
</dbReference>
<comment type="caution">
    <text evidence="4">The sequence shown here is derived from an EMBL/GenBank/DDBJ whole genome shotgun (WGS) entry which is preliminary data.</text>
</comment>
<dbReference type="GO" id="GO:0009117">
    <property type="term" value="P:nucleotide metabolic process"/>
    <property type="evidence" value="ECO:0007669"/>
    <property type="project" value="TreeGrafter"/>
</dbReference>
<dbReference type="OrthoDB" id="9784774at2"/>
<proteinExistence type="predicted"/>
<feature type="domain" description="HIT" evidence="3">
    <location>
        <begin position="4"/>
        <end position="109"/>
    </location>
</feature>
<dbReference type="InterPro" id="IPR036265">
    <property type="entry name" value="HIT-like_sf"/>
</dbReference>
<keyword evidence="5" id="KW-1185">Reference proteome</keyword>
<feature type="short sequence motif" description="Histidine triad motif" evidence="2">
    <location>
        <begin position="94"/>
        <end position="98"/>
    </location>
</feature>
<evidence type="ECO:0000256" key="1">
    <source>
        <dbReference type="PIRSR" id="PIRSR601310-1"/>
    </source>
</evidence>
<dbReference type="Pfam" id="PF01230">
    <property type="entry name" value="HIT"/>
    <property type="match status" value="1"/>
</dbReference>
<dbReference type="PANTHER" id="PTHR46648:SF1">
    <property type="entry name" value="ADENOSINE 5'-MONOPHOSPHORAMIDASE HNT1"/>
    <property type="match status" value="1"/>
</dbReference>
<sequence>MKSESCHFCHQLAADQVLYETLHFKVVMDIDPIQEGHLLLIVKRHVMNYLHLKEEELTDLMNLQRQIIGIFENELDTGVTLVMNNGRMMDQQTHFHVHLIPRYQHDGFWDDTAVRERPLNIDRLIHLLKET</sequence>
<dbReference type="RefSeq" id="WP_133417013.1">
    <property type="nucleotide sequence ID" value="NZ_SCWD01000001.1"/>
</dbReference>
<dbReference type="GO" id="GO:0003824">
    <property type="term" value="F:catalytic activity"/>
    <property type="evidence" value="ECO:0007669"/>
    <property type="project" value="InterPro"/>
</dbReference>
<evidence type="ECO:0000313" key="5">
    <source>
        <dbReference type="Proteomes" id="UP000295280"/>
    </source>
</evidence>
<protein>
    <submittedName>
        <fullName evidence="4">HIT family protein</fullName>
    </submittedName>
</protein>
<reference evidence="4 5" key="1">
    <citation type="submission" date="2019-01" db="EMBL/GenBank/DDBJ databases">
        <title>Draft genome sequences of the type strains of six Macrococcus species.</title>
        <authorList>
            <person name="Mazhar S."/>
            <person name="Altermann E."/>
            <person name="Hill C."/>
            <person name="Mcauliffe O."/>
        </authorList>
    </citation>
    <scope>NUCLEOTIDE SEQUENCE [LARGE SCALE GENOMIC DNA]</scope>
    <source>
        <strain evidence="4 5">ATCC 51828</strain>
    </source>
</reference>
<evidence type="ECO:0000256" key="2">
    <source>
        <dbReference type="PROSITE-ProRule" id="PRU00464"/>
    </source>
</evidence>
<evidence type="ECO:0000313" key="4">
    <source>
        <dbReference type="EMBL" id="TDM04152.1"/>
    </source>
</evidence>
<dbReference type="InterPro" id="IPR001310">
    <property type="entry name" value="Histidine_triad_HIT"/>
</dbReference>
<dbReference type="Proteomes" id="UP000295280">
    <property type="component" value="Unassembled WGS sequence"/>
</dbReference>
<dbReference type="AlphaFoldDB" id="A0A9Q8CNZ6"/>
<gene>
    <name evidence="4" type="ORF">ERX40_03000</name>
</gene>
<dbReference type="SUPFAM" id="SSF54197">
    <property type="entry name" value="HIT-like"/>
    <property type="match status" value="1"/>
</dbReference>
<accession>A0A9Q8CNZ6</accession>
<dbReference type="PROSITE" id="PS51084">
    <property type="entry name" value="HIT_2"/>
    <property type="match status" value="1"/>
</dbReference>
<name>A0A9Q8CNZ6_9STAP</name>
<dbReference type="PANTHER" id="PTHR46648">
    <property type="entry name" value="HIT FAMILY PROTEIN 1"/>
    <property type="match status" value="1"/>
</dbReference>
<dbReference type="InterPro" id="IPR011146">
    <property type="entry name" value="HIT-like"/>
</dbReference>
<organism evidence="4 5">
    <name type="scientific">Macrococcus carouselicus</name>
    <dbReference type="NCBI Taxonomy" id="69969"/>
    <lineage>
        <taxon>Bacteria</taxon>
        <taxon>Bacillati</taxon>
        <taxon>Bacillota</taxon>
        <taxon>Bacilli</taxon>
        <taxon>Bacillales</taxon>
        <taxon>Staphylococcaceae</taxon>
        <taxon>Macrococcus</taxon>
    </lineage>
</organism>
<evidence type="ECO:0000259" key="3">
    <source>
        <dbReference type="PROSITE" id="PS51084"/>
    </source>
</evidence>
<feature type="active site" description="Tele-AMP-histidine intermediate" evidence="1">
    <location>
        <position position="98"/>
    </location>
</feature>